<evidence type="ECO:0000313" key="2">
    <source>
        <dbReference type="EMBL" id="AGY57852.1"/>
    </source>
</evidence>
<dbReference type="eggNOG" id="COG2604">
    <property type="taxonomic scope" value="Bacteria"/>
</dbReference>
<gene>
    <name evidence="2" type="ORF">GKIL_1606</name>
</gene>
<dbReference type="OrthoDB" id="344900at2"/>
<dbReference type="STRING" id="1183438.GKIL_1606"/>
<dbReference type="HOGENOM" id="CLU_073855_1_0_3"/>
<dbReference type="EMBL" id="CP003587">
    <property type="protein sequence ID" value="AGY57852.1"/>
    <property type="molecule type" value="Genomic_DNA"/>
</dbReference>
<sequence length="262" mass="29696">MAVLNSQRATINPYRYATLELLRRLKWDLSAESWRSRDRLRSCLNKHSAQRAVIVCNGPSLLRSDLSLLRTAFTFGLNKINLLFAQSDFRPACIVSVNPFVIEQNQHFFNSTDIPLFLDSVGTRHVQARKNVTFLHSASQVKFARDCSISIYQGYTVTFVAMQLAFHMGFERVALIGCDHNFATKGPPNKTVLATAKDENHFDPKYFSDGMRWQLPDLSSSEAAYSLARVVFEEAGRKIVNCTEGGNLEVFERCRLKDFISA</sequence>
<dbReference type="RefSeq" id="WP_023172966.1">
    <property type="nucleotide sequence ID" value="NC_022600.1"/>
</dbReference>
<organism evidence="2 3">
    <name type="scientific">Gloeobacter kilaueensis (strain ATCC BAA-2537 / CCAP 1431/1 / ULC 316 / JS1)</name>
    <dbReference type="NCBI Taxonomy" id="1183438"/>
    <lineage>
        <taxon>Bacteria</taxon>
        <taxon>Bacillati</taxon>
        <taxon>Cyanobacteriota</taxon>
        <taxon>Cyanophyceae</taxon>
        <taxon>Gloeobacterales</taxon>
        <taxon>Gloeobacteraceae</taxon>
        <taxon>Gloeobacter</taxon>
    </lineage>
</organism>
<keyword evidence="3" id="KW-1185">Reference proteome</keyword>
<reference evidence="2 3" key="1">
    <citation type="journal article" date="2013" name="PLoS ONE">
        <title>Cultivation and Complete Genome Sequencing of Gloeobacter kilaueensis sp. nov., from a Lava Cave in Kilauea Caldera, Hawai'i.</title>
        <authorList>
            <person name="Saw J.H."/>
            <person name="Schatz M."/>
            <person name="Brown M.V."/>
            <person name="Kunkel D.D."/>
            <person name="Foster J.S."/>
            <person name="Shick H."/>
            <person name="Christensen S."/>
            <person name="Hou S."/>
            <person name="Wan X."/>
            <person name="Donachie S.P."/>
        </authorList>
    </citation>
    <scope>NUCLEOTIDE SEQUENCE [LARGE SCALE GENOMIC DNA]</scope>
    <source>
        <strain evidence="3">JS</strain>
    </source>
</reference>
<protein>
    <recommendedName>
        <fullName evidence="1">6-hydroxymethylpterin diphosphokinase MptE-like domain-containing protein</fullName>
    </recommendedName>
</protein>
<evidence type="ECO:0000313" key="3">
    <source>
        <dbReference type="Proteomes" id="UP000017396"/>
    </source>
</evidence>
<dbReference type="Pfam" id="PF01973">
    <property type="entry name" value="MptE-like"/>
    <property type="match status" value="1"/>
</dbReference>
<name>U5QFX7_GLOK1</name>
<dbReference type="AlphaFoldDB" id="U5QFX7"/>
<dbReference type="Gene3D" id="3.90.1480.10">
    <property type="entry name" value="Alpha-2,3-sialyltransferase"/>
    <property type="match status" value="1"/>
</dbReference>
<evidence type="ECO:0000259" key="1">
    <source>
        <dbReference type="Pfam" id="PF01973"/>
    </source>
</evidence>
<accession>U5QFX7</accession>
<feature type="domain" description="6-hydroxymethylpterin diphosphokinase MptE-like" evidence="1">
    <location>
        <begin position="41"/>
        <end position="183"/>
    </location>
</feature>
<dbReference type="KEGG" id="glj:GKIL_1606"/>
<dbReference type="InterPro" id="IPR002826">
    <property type="entry name" value="MptE-like"/>
</dbReference>
<proteinExistence type="predicted"/>
<dbReference type="Proteomes" id="UP000017396">
    <property type="component" value="Chromosome"/>
</dbReference>